<dbReference type="PANTHER" id="PTHR30244:SF34">
    <property type="entry name" value="DTDP-4-AMINO-4,6-DIDEOXYGALACTOSE TRANSAMINASE"/>
    <property type="match status" value="1"/>
</dbReference>
<dbReference type="AlphaFoldDB" id="X1JJP6"/>
<organism evidence="1">
    <name type="scientific">marine sediment metagenome</name>
    <dbReference type="NCBI Taxonomy" id="412755"/>
    <lineage>
        <taxon>unclassified sequences</taxon>
        <taxon>metagenomes</taxon>
        <taxon>ecological metagenomes</taxon>
    </lineage>
</organism>
<evidence type="ECO:0008006" key="2">
    <source>
        <dbReference type="Google" id="ProtNLM"/>
    </source>
</evidence>
<dbReference type="GO" id="GO:0008483">
    <property type="term" value="F:transaminase activity"/>
    <property type="evidence" value="ECO:0007669"/>
    <property type="project" value="TreeGrafter"/>
</dbReference>
<dbReference type="InterPro" id="IPR015422">
    <property type="entry name" value="PyrdxlP-dep_Trfase_small"/>
</dbReference>
<protein>
    <recommendedName>
        <fullName evidence="2">UDP-4-amino-4, 6-dideoxy-N-acetyl-beta-L-altrosamine transaminase</fullName>
    </recommendedName>
</protein>
<reference evidence="1" key="1">
    <citation type="journal article" date="2014" name="Front. Microbiol.">
        <title>High frequency of phylogenetically diverse reductive dehalogenase-homologous genes in deep subseafloor sedimentary metagenomes.</title>
        <authorList>
            <person name="Kawai M."/>
            <person name="Futagami T."/>
            <person name="Toyoda A."/>
            <person name="Takaki Y."/>
            <person name="Nishi S."/>
            <person name="Hori S."/>
            <person name="Arai W."/>
            <person name="Tsubouchi T."/>
            <person name="Morono Y."/>
            <person name="Uchiyama I."/>
            <person name="Ito T."/>
            <person name="Fujiyama A."/>
            <person name="Inagaki F."/>
            <person name="Takami H."/>
        </authorList>
    </citation>
    <scope>NUCLEOTIDE SEQUENCE</scope>
    <source>
        <strain evidence="1">Expedition CK06-06</strain>
    </source>
</reference>
<gene>
    <name evidence="1" type="ORF">S03H2_64824</name>
</gene>
<accession>X1JJP6</accession>
<dbReference type="GO" id="GO:0030170">
    <property type="term" value="F:pyridoxal phosphate binding"/>
    <property type="evidence" value="ECO:0007669"/>
    <property type="project" value="TreeGrafter"/>
</dbReference>
<comment type="caution">
    <text evidence="1">The sequence shown here is derived from an EMBL/GenBank/DDBJ whole genome shotgun (WGS) entry which is preliminary data.</text>
</comment>
<dbReference type="Gene3D" id="3.90.1150.10">
    <property type="entry name" value="Aspartate Aminotransferase, domain 1"/>
    <property type="match status" value="1"/>
</dbReference>
<evidence type="ECO:0000313" key="1">
    <source>
        <dbReference type="EMBL" id="GAH81720.1"/>
    </source>
</evidence>
<dbReference type="InterPro" id="IPR000653">
    <property type="entry name" value="DegT/StrS_aminotransferase"/>
</dbReference>
<name>X1JJP6_9ZZZZ</name>
<dbReference type="GO" id="GO:0000271">
    <property type="term" value="P:polysaccharide biosynthetic process"/>
    <property type="evidence" value="ECO:0007669"/>
    <property type="project" value="TreeGrafter"/>
</dbReference>
<proteinExistence type="predicted"/>
<sequence length="136" mass="16458">SQLEKIDKFIKQRREIVKRYNEAFKNIEEIIIPYEKPNVKSAWHIYVIRLKLDKLKVTRRKIFEALRAENIGVHVHYIPVYCHPYYQKLGYKKGLCPKAERYYQETITLPIFPKMTVNDVEDVIQAVKKIIIYYRK</sequence>
<dbReference type="PANTHER" id="PTHR30244">
    <property type="entry name" value="TRANSAMINASE"/>
    <property type="match status" value="1"/>
</dbReference>
<feature type="non-terminal residue" evidence="1">
    <location>
        <position position="1"/>
    </location>
</feature>
<dbReference type="Pfam" id="PF01041">
    <property type="entry name" value="DegT_DnrJ_EryC1"/>
    <property type="match status" value="1"/>
</dbReference>
<dbReference type="EMBL" id="BARU01042148">
    <property type="protein sequence ID" value="GAH81720.1"/>
    <property type="molecule type" value="Genomic_DNA"/>
</dbReference>
<dbReference type="InterPro" id="IPR015424">
    <property type="entry name" value="PyrdxlP-dep_Trfase"/>
</dbReference>
<dbReference type="SUPFAM" id="SSF53383">
    <property type="entry name" value="PLP-dependent transferases"/>
    <property type="match status" value="1"/>
</dbReference>